<dbReference type="Gene3D" id="2.30.30.40">
    <property type="entry name" value="SH3 Domains"/>
    <property type="match status" value="1"/>
</dbReference>
<feature type="domain" description="SH3b" evidence="2">
    <location>
        <begin position="32"/>
        <end position="81"/>
    </location>
</feature>
<keyword evidence="4" id="KW-1185">Reference proteome</keyword>
<evidence type="ECO:0000313" key="4">
    <source>
        <dbReference type="Proteomes" id="UP001147700"/>
    </source>
</evidence>
<dbReference type="EMBL" id="JAPCID010000012">
    <property type="protein sequence ID" value="MDA0137939.1"/>
    <property type="molecule type" value="Genomic_DNA"/>
</dbReference>
<sequence length="86" mass="8830">MAGLTALVLAAGAITAPAASAGSTDRVCAPRANLYESPGGLQIGVIAEGRTVIILRRAASGRWVRVRTNIGARGWVKSRLLCDEGA</sequence>
<evidence type="ECO:0000256" key="1">
    <source>
        <dbReference type="SAM" id="SignalP"/>
    </source>
</evidence>
<accession>A0ABT4RHC3</accession>
<comment type="caution">
    <text evidence="3">The sequence shown here is derived from an EMBL/GenBank/DDBJ whole genome shotgun (WGS) entry which is preliminary data.</text>
</comment>
<dbReference type="RefSeq" id="WP_270006322.1">
    <property type="nucleotide sequence ID" value="NZ_JAPCID010000012.1"/>
</dbReference>
<proteinExistence type="predicted"/>
<protein>
    <submittedName>
        <fullName evidence="3">SH3 domain-containing protein</fullName>
    </submittedName>
</protein>
<gene>
    <name evidence="3" type="ORF">OJ962_10540</name>
</gene>
<reference evidence="3" key="1">
    <citation type="submission" date="2022-10" db="EMBL/GenBank/DDBJ databases">
        <title>The WGS of Solirubrobacter sp. CPCC 204708.</title>
        <authorList>
            <person name="Jiang Z."/>
        </authorList>
    </citation>
    <scope>NUCLEOTIDE SEQUENCE</scope>
    <source>
        <strain evidence="3">CPCC 204708</strain>
    </source>
</reference>
<dbReference type="Proteomes" id="UP001147700">
    <property type="component" value="Unassembled WGS sequence"/>
</dbReference>
<feature type="signal peptide" evidence="1">
    <location>
        <begin position="1"/>
        <end position="21"/>
    </location>
</feature>
<name>A0ABT4RHC3_9ACTN</name>
<keyword evidence="1" id="KW-0732">Signal</keyword>
<evidence type="ECO:0000313" key="3">
    <source>
        <dbReference type="EMBL" id="MDA0137939.1"/>
    </source>
</evidence>
<evidence type="ECO:0000259" key="2">
    <source>
        <dbReference type="Pfam" id="PF08239"/>
    </source>
</evidence>
<feature type="chain" id="PRO_5047451800" evidence="1">
    <location>
        <begin position="22"/>
        <end position="86"/>
    </location>
</feature>
<dbReference type="InterPro" id="IPR003646">
    <property type="entry name" value="SH3-like_bac-type"/>
</dbReference>
<organism evidence="3 4">
    <name type="scientific">Solirubrobacter deserti</name>
    <dbReference type="NCBI Taxonomy" id="2282478"/>
    <lineage>
        <taxon>Bacteria</taxon>
        <taxon>Bacillati</taxon>
        <taxon>Actinomycetota</taxon>
        <taxon>Thermoleophilia</taxon>
        <taxon>Solirubrobacterales</taxon>
        <taxon>Solirubrobacteraceae</taxon>
        <taxon>Solirubrobacter</taxon>
    </lineage>
</organism>
<dbReference type="Pfam" id="PF08239">
    <property type="entry name" value="SH3_3"/>
    <property type="match status" value="1"/>
</dbReference>